<dbReference type="Pfam" id="PF04815">
    <property type="entry name" value="Sec23_helical"/>
    <property type="match status" value="1"/>
</dbReference>
<dbReference type="SUPFAM" id="SSF53300">
    <property type="entry name" value="vWA-like"/>
    <property type="match status" value="1"/>
</dbReference>
<dbReference type="PANTHER" id="PTHR11141">
    <property type="entry name" value="PROTEIN TRANSPORT PROTEIN SEC23"/>
    <property type="match status" value="1"/>
</dbReference>
<feature type="region of interest" description="Disordered" evidence="2">
    <location>
        <begin position="1"/>
        <end position="93"/>
    </location>
</feature>
<keyword evidence="1" id="KW-0931">ER-Golgi transport</keyword>
<keyword evidence="1" id="KW-0472">Membrane</keyword>
<keyword evidence="5" id="KW-1185">Reference proteome</keyword>
<dbReference type="SUPFAM" id="SSF81811">
    <property type="entry name" value="Helical domain of Sec23/24"/>
    <property type="match status" value="1"/>
</dbReference>
<dbReference type="Gene3D" id="1.20.120.730">
    <property type="entry name" value="Sec23/Sec24 helical domain"/>
    <property type="match status" value="1"/>
</dbReference>
<keyword evidence="1" id="KW-0862">Zinc</keyword>
<keyword evidence="1" id="KW-0963">Cytoplasm</keyword>
<dbReference type="InterPro" id="IPR036180">
    <property type="entry name" value="Gelsolin-like_dom_sf"/>
</dbReference>
<dbReference type="Gene3D" id="3.40.50.410">
    <property type="entry name" value="von Willebrand factor, type A domain"/>
    <property type="match status" value="1"/>
</dbReference>
<comment type="caution">
    <text evidence="4">The sequence shown here is derived from an EMBL/GenBank/DDBJ whole genome shotgun (WGS) entry which is preliminary data.</text>
</comment>
<evidence type="ECO:0000313" key="4">
    <source>
        <dbReference type="EMBL" id="KAJ8898751.1"/>
    </source>
</evidence>
<dbReference type="InterPro" id="IPR037364">
    <property type="entry name" value="Sec23"/>
</dbReference>
<evidence type="ECO:0000256" key="1">
    <source>
        <dbReference type="RuleBase" id="RU365030"/>
    </source>
</evidence>
<dbReference type="SUPFAM" id="SSF82754">
    <property type="entry name" value="C-terminal, gelsolin-like domain of Sec23/24"/>
    <property type="match status" value="1"/>
</dbReference>
<evidence type="ECO:0000313" key="5">
    <source>
        <dbReference type="Proteomes" id="UP001159364"/>
    </source>
</evidence>
<dbReference type="AlphaFoldDB" id="A0AAV8UD75"/>
<protein>
    <recommendedName>
        <fullName evidence="1">Protein transport protein SEC23</fullName>
    </recommendedName>
</protein>
<comment type="function">
    <text evidence="1">Component of the coat protein complex II (COPII) which promotes the formation of transport vesicles from the endoplasmic reticulum (ER). The coat has two main functions, the physical deformation of the endoplasmic reticulum membrane into vesicles and the selection of cargo molecules.</text>
</comment>
<keyword evidence="1" id="KW-0813">Transport</keyword>
<keyword evidence="1" id="KW-0256">Endoplasmic reticulum</keyword>
<dbReference type="InterPro" id="IPR036175">
    <property type="entry name" value="Sec23/24_helical_dom_sf"/>
</dbReference>
<dbReference type="InterPro" id="IPR036465">
    <property type="entry name" value="vWFA_dom_sf"/>
</dbReference>
<keyword evidence="1" id="KW-0479">Metal-binding</keyword>
<dbReference type="GO" id="GO:0006886">
    <property type="term" value="P:intracellular protein transport"/>
    <property type="evidence" value="ECO:0007669"/>
    <property type="project" value="InterPro"/>
</dbReference>
<keyword evidence="1" id="KW-0653">Protein transport</keyword>
<feature type="compositionally biased region" description="Polar residues" evidence="2">
    <location>
        <begin position="1"/>
        <end position="26"/>
    </location>
</feature>
<feature type="compositionally biased region" description="Pro residues" evidence="2">
    <location>
        <begin position="33"/>
        <end position="49"/>
    </location>
</feature>
<evidence type="ECO:0000256" key="2">
    <source>
        <dbReference type="SAM" id="MobiDB-lite"/>
    </source>
</evidence>
<dbReference type="PANTHER" id="PTHR11141:SF6">
    <property type="entry name" value="PROTEIN TRANSPORT PROTEIN SEC23 A"/>
    <property type="match status" value="1"/>
</dbReference>
<keyword evidence="1" id="KW-0968">Cytoplasmic vesicle</keyword>
<reference evidence="4 5" key="1">
    <citation type="submission" date="2021-09" db="EMBL/GenBank/DDBJ databases">
        <title>Genomic insights and catalytic innovation underlie evolution of tropane alkaloids biosynthesis.</title>
        <authorList>
            <person name="Wang Y.-J."/>
            <person name="Tian T."/>
            <person name="Huang J.-P."/>
            <person name="Huang S.-X."/>
        </authorList>
    </citation>
    <scope>NUCLEOTIDE SEQUENCE [LARGE SCALE GENOMIC DNA]</scope>
    <source>
        <strain evidence="4">KIB-2018</strain>
        <tissue evidence="4">Leaf</tissue>
    </source>
</reference>
<dbReference type="GO" id="GO:0005789">
    <property type="term" value="C:endoplasmic reticulum membrane"/>
    <property type="evidence" value="ECO:0007669"/>
    <property type="project" value="UniProtKB-SubCell"/>
</dbReference>
<organism evidence="4 5">
    <name type="scientific">Erythroxylum novogranatense</name>
    <dbReference type="NCBI Taxonomy" id="1862640"/>
    <lineage>
        <taxon>Eukaryota</taxon>
        <taxon>Viridiplantae</taxon>
        <taxon>Streptophyta</taxon>
        <taxon>Embryophyta</taxon>
        <taxon>Tracheophyta</taxon>
        <taxon>Spermatophyta</taxon>
        <taxon>Magnoliopsida</taxon>
        <taxon>eudicotyledons</taxon>
        <taxon>Gunneridae</taxon>
        <taxon>Pentapetalae</taxon>
        <taxon>rosids</taxon>
        <taxon>fabids</taxon>
        <taxon>Malpighiales</taxon>
        <taxon>Erythroxylaceae</taxon>
        <taxon>Erythroxylum</taxon>
    </lineage>
</organism>
<dbReference type="InterPro" id="IPR006900">
    <property type="entry name" value="Sec23/24_helical_dom"/>
</dbReference>
<dbReference type="GO" id="GO:0046872">
    <property type="term" value="F:metal ion binding"/>
    <property type="evidence" value="ECO:0007669"/>
    <property type="project" value="UniProtKB-KW"/>
</dbReference>
<evidence type="ECO:0000259" key="3">
    <source>
        <dbReference type="Pfam" id="PF04815"/>
    </source>
</evidence>
<name>A0AAV8UD75_9ROSI</name>
<dbReference type="GO" id="GO:0005096">
    <property type="term" value="F:GTPase activator activity"/>
    <property type="evidence" value="ECO:0007669"/>
    <property type="project" value="TreeGrafter"/>
</dbReference>
<dbReference type="GO" id="GO:0030127">
    <property type="term" value="C:COPII vesicle coat"/>
    <property type="evidence" value="ECO:0007669"/>
    <property type="project" value="InterPro"/>
</dbReference>
<dbReference type="EMBL" id="JAIWQS010000008">
    <property type="protein sequence ID" value="KAJ8898751.1"/>
    <property type="molecule type" value="Genomic_DNA"/>
</dbReference>
<feature type="domain" description="Sec23/Sec24 helical" evidence="3">
    <location>
        <begin position="471"/>
        <end position="567"/>
    </location>
</feature>
<dbReference type="Proteomes" id="UP001159364">
    <property type="component" value="Linkage Group LG08"/>
</dbReference>
<dbReference type="GO" id="GO:0070971">
    <property type="term" value="C:endoplasmic reticulum exit site"/>
    <property type="evidence" value="ECO:0007669"/>
    <property type="project" value="TreeGrafter"/>
</dbReference>
<gene>
    <name evidence="4" type="ORF">K2173_004996</name>
</gene>
<dbReference type="GO" id="GO:0090110">
    <property type="term" value="P:COPII-coated vesicle cargo loading"/>
    <property type="evidence" value="ECO:0007669"/>
    <property type="project" value="TreeGrafter"/>
</dbReference>
<sequence length="694" mass="77030">MVNQSNSSPRSYITIGTSNHHTPSPQSEEKNVPPFPPMLPGAPSFPPPTLQHDQMPSPSLRPPILMSPAGDTKTRSPNLHLSTPPSPPVFTSSVQPAAVPFQTSSVTPQPVPFSSSASLPIFAPPHFSNVSEDLQHQVPQGIEESTVEGSPCVLFSAHKVLKQRKLSNIPSLGFRALFSPGREISTSPQIVQRDPHRYHNCGVYSNLYCKILLGSGQWYKDEYISLSNEDLRNFPKLSSPMSSLHAFVDVLPPIARIRIILYRFIVSIYDFSEQSMASVDVLSGDKSPSQDSLKVYMELGSTFHLCMHQRKYWTYKIRDRCLGTTVKVLETIQGPSVEMSHGVVKKVGVYSRIIVCAGGPNTYGPGSVPHSLTHPNYLHLEKMTLKWIGTCPVHVPVLQHLAKAYGAFGVNLQGAYSRASGSHVMGPSEEAHVESQENFKNGTSLSIQMLSVYQADILRVITGRLPTVENEVIIILIAKRAVLRAKNSSDAVDMRAVIDERIKDISLKFGSQVPKSKLHRFPKELSMLPEILFHLRQGPLLGNIVGHEDERSVLRNLFLNVSFDLSLRMVAPCCLMHREGGTFEELPVYKLTMQFDTAIVLVYGNDVFIWLGVELAVDEGRSVVALATCRTFAEELTKLRFPAPRILAFKEGSSQLRSLAPEQRTRLKSSFLHFDDPSFCEWVRSLKVVPPEPS</sequence>
<comment type="similarity">
    <text evidence="1">Belongs to the SEC23/SEC24 family. SEC23 subfamily.</text>
</comment>
<comment type="subcellular location">
    <subcellularLocation>
        <location evidence="1">Cytoplasmic vesicle</location>
        <location evidence="1">COPII-coated vesicle membrane</location>
        <topology evidence="1">Peripheral membrane protein</topology>
        <orientation evidence="1">Cytoplasmic side</orientation>
    </subcellularLocation>
    <subcellularLocation>
        <location evidence="1">Endoplasmic reticulum membrane</location>
        <topology evidence="1">Peripheral membrane protein</topology>
        <orientation evidence="1">Cytoplasmic side</orientation>
    </subcellularLocation>
</comment>
<proteinExistence type="inferred from homology"/>
<accession>A0AAV8UD75</accession>